<organism evidence="1 2">
    <name type="scientific">Eucalyptus globulus</name>
    <name type="common">Tasmanian blue gum</name>
    <dbReference type="NCBI Taxonomy" id="34317"/>
    <lineage>
        <taxon>Eukaryota</taxon>
        <taxon>Viridiplantae</taxon>
        <taxon>Streptophyta</taxon>
        <taxon>Embryophyta</taxon>
        <taxon>Tracheophyta</taxon>
        <taxon>Spermatophyta</taxon>
        <taxon>Magnoliopsida</taxon>
        <taxon>eudicotyledons</taxon>
        <taxon>Gunneridae</taxon>
        <taxon>Pentapetalae</taxon>
        <taxon>rosids</taxon>
        <taxon>malvids</taxon>
        <taxon>Myrtales</taxon>
        <taxon>Myrtaceae</taxon>
        <taxon>Myrtoideae</taxon>
        <taxon>Eucalypteae</taxon>
        <taxon>Eucalyptus</taxon>
    </lineage>
</organism>
<gene>
    <name evidence="1" type="ORF">ACJRO7_010397</name>
</gene>
<proteinExistence type="predicted"/>
<evidence type="ECO:0000313" key="2">
    <source>
        <dbReference type="Proteomes" id="UP001634007"/>
    </source>
</evidence>
<evidence type="ECO:0000313" key="1">
    <source>
        <dbReference type="EMBL" id="KAL3749284.1"/>
    </source>
</evidence>
<keyword evidence="2" id="KW-1185">Reference proteome</keyword>
<dbReference type="Proteomes" id="UP001634007">
    <property type="component" value="Unassembled WGS sequence"/>
</dbReference>
<dbReference type="EMBL" id="JBJKBG010000002">
    <property type="protein sequence ID" value="KAL3749284.1"/>
    <property type="molecule type" value="Genomic_DNA"/>
</dbReference>
<comment type="caution">
    <text evidence="1">The sequence shown here is derived from an EMBL/GenBank/DDBJ whole genome shotgun (WGS) entry which is preliminary data.</text>
</comment>
<reference evidence="1 2" key="1">
    <citation type="submission" date="2024-11" db="EMBL/GenBank/DDBJ databases">
        <title>Chromosome-level genome assembly of Eucalyptus globulus Labill. provides insights into its genome evolution.</title>
        <authorList>
            <person name="Li X."/>
        </authorList>
    </citation>
    <scope>NUCLEOTIDE SEQUENCE [LARGE SCALE GENOMIC DNA]</scope>
    <source>
        <strain evidence="1">CL2024</strain>
        <tissue evidence="1">Fresh tender leaves</tissue>
    </source>
</reference>
<sequence>MESIDAENVKLLQDLFAWERRALDPNFLKDLEVDCGQAAAPTNIPLQQAIKELLASAVKLVIQDSVALISIFYSFSFNDVTIPHHFTVIESLLW</sequence>
<accession>A0ABD3LBV8</accession>
<dbReference type="AlphaFoldDB" id="A0ABD3LBV8"/>
<protein>
    <submittedName>
        <fullName evidence="1">Uncharacterized protein</fullName>
    </submittedName>
</protein>
<name>A0ABD3LBV8_EUCGL</name>